<accession>A0ABR3U069</accession>
<feature type="compositionally biased region" description="Low complexity" evidence="1">
    <location>
        <begin position="681"/>
        <end position="692"/>
    </location>
</feature>
<feature type="compositionally biased region" description="Low complexity" evidence="1">
    <location>
        <begin position="597"/>
        <end position="618"/>
    </location>
</feature>
<evidence type="ECO:0000256" key="2">
    <source>
        <dbReference type="SAM" id="Phobius"/>
    </source>
</evidence>
<evidence type="ECO:0008006" key="5">
    <source>
        <dbReference type="Google" id="ProtNLM"/>
    </source>
</evidence>
<feature type="compositionally biased region" description="Low complexity" evidence="1">
    <location>
        <begin position="271"/>
        <end position="284"/>
    </location>
</feature>
<evidence type="ECO:0000313" key="3">
    <source>
        <dbReference type="EMBL" id="KAL1648723.1"/>
    </source>
</evidence>
<comment type="caution">
    <text evidence="3">The sequence shown here is derived from an EMBL/GenBank/DDBJ whole genome shotgun (WGS) entry which is preliminary data.</text>
</comment>
<feature type="compositionally biased region" description="Polar residues" evidence="1">
    <location>
        <begin position="452"/>
        <end position="462"/>
    </location>
</feature>
<evidence type="ECO:0000256" key="1">
    <source>
        <dbReference type="SAM" id="MobiDB-lite"/>
    </source>
</evidence>
<feature type="transmembrane region" description="Helical" evidence="2">
    <location>
        <begin position="838"/>
        <end position="859"/>
    </location>
</feature>
<feature type="compositionally biased region" description="Basic and acidic residues" evidence="1">
    <location>
        <begin position="18"/>
        <end position="27"/>
    </location>
</feature>
<feature type="compositionally biased region" description="Basic and acidic residues" evidence="1">
    <location>
        <begin position="786"/>
        <end position="797"/>
    </location>
</feature>
<feature type="compositionally biased region" description="Polar residues" evidence="1">
    <location>
        <begin position="711"/>
        <end position="726"/>
    </location>
</feature>
<feature type="transmembrane region" description="Helical" evidence="2">
    <location>
        <begin position="962"/>
        <end position="980"/>
    </location>
</feature>
<evidence type="ECO:0000313" key="4">
    <source>
        <dbReference type="Proteomes" id="UP001521184"/>
    </source>
</evidence>
<feature type="compositionally biased region" description="Acidic residues" evidence="1">
    <location>
        <begin position="168"/>
        <end position="187"/>
    </location>
</feature>
<feature type="compositionally biased region" description="Polar residues" evidence="1">
    <location>
        <begin position="641"/>
        <end position="651"/>
    </location>
</feature>
<proteinExistence type="predicted"/>
<feature type="compositionally biased region" description="Polar residues" evidence="1">
    <location>
        <begin position="248"/>
        <end position="265"/>
    </location>
</feature>
<organism evidence="3 4">
    <name type="scientific">Diplodia intermedia</name>
    <dbReference type="NCBI Taxonomy" id="856260"/>
    <lineage>
        <taxon>Eukaryota</taxon>
        <taxon>Fungi</taxon>
        <taxon>Dikarya</taxon>
        <taxon>Ascomycota</taxon>
        <taxon>Pezizomycotina</taxon>
        <taxon>Dothideomycetes</taxon>
        <taxon>Dothideomycetes incertae sedis</taxon>
        <taxon>Botryosphaeriales</taxon>
        <taxon>Botryosphaeriaceae</taxon>
        <taxon>Diplodia</taxon>
    </lineage>
</organism>
<keyword evidence="4" id="KW-1185">Reference proteome</keyword>
<feature type="region of interest" description="Disordered" evidence="1">
    <location>
        <begin position="452"/>
        <end position="573"/>
    </location>
</feature>
<dbReference type="Proteomes" id="UP001521184">
    <property type="component" value="Unassembled WGS sequence"/>
</dbReference>
<sequence length="981" mass="106999">MAPSRKKLAKARTHPTKRSSENNDSPKRHQRSRSDVPQTPHSQENRWKRKSRDSRGRSSSPFSPKRRPLRELSPSERNGRSPSPERCEQHISPLTVTEMEEAAQSAQQREQRSAVERPERGTPSGTYFKSPFPLHPSQVLLPSPAATPSFFITYDDDASEQDDHPATEDDSSAEEEDSPAEEEEDDQFRELSVGTADAPEFFKDLVVERSPAESERNSIDTSPESTEDEDSLPYPISISRLSSDLYGSVNSRNSMMQSTVRSIQPSEEYPSATSVRSSASSETLSTRHHEGRKSTGSNWTLHASTRPTSTNPRTPSPFGISTTPAPLYGPRPPGVSKDKRPVSTIGNPLTPYLENDCALRPVSASDAYSGKVSNFGSSDELLADLTPPTRFTPSWDSATTKTYHGTSNPDNHYQEVRSVSGMSTATTEESEPAALCMPKRAARPNQRQNWTARLPSTSTQPEPIQALPTIPSSSHSVPPTEFSSRATANPSLVSLPTMHIEGSSPSSRPQTQDRGEESSAAAAARADIPPLRNPWQSMDSTSFFNLMMGRDSDNGGNSGANSRPTTKTSRSSSAATVLYAAKGLPAWARSFYSTGDPSVLGSSSRPSTRSKPSQSSLRQANTSGSGSNVSEKQNHRYGSHSPASSQFSIASIQRPRNRPHSTIYSENWTPSPNLPAEATSDESSVSSSSNNSDSDDSDFDNYSAGIESHHPSTAHSNTTGGLPSRQQYQPQLRNISDVPTAADDSMYGTQRRFPSRMWQWAASTMGTTRTNNNNAPLRYFGPSGPESHETPRLRRDQSSAYYASSTKSFRYLRPSSWVCGDGNDRTDNPNRPAADRQMWLFCLGFLVPFAWMLAALLPVPEKKRGWGFNTAEFGQHAGGGDGQREKGEGGSEAAEARRSQRRGRGGSGRRDRGGGGDAEAEDGSGGVVDVEAQMEAAQMGVLMERERVRAVWWRRLNRRMSVVGMAIIVVVAVVVAVTLTV</sequence>
<feature type="compositionally biased region" description="Polar residues" evidence="1">
    <location>
        <begin position="660"/>
        <end position="671"/>
    </location>
</feature>
<feature type="compositionally biased region" description="Polar residues" evidence="1">
    <location>
        <begin position="619"/>
        <end position="631"/>
    </location>
</feature>
<feature type="region of interest" description="Disordered" evidence="1">
    <location>
        <begin position="376"/>
        <end position="412"/>
    </location>
</feature>
<keyword evidence="2" id="KW-1133">Transmembrane helix</keyword>
<name>A0ABR3U069_9PEZI</name>
<feature type="compositionally biased region" description="Basic and acidic residues" evidence="1">
    <location>
        <begin position="882"/>
        <end position="898"/>
    </location>
</feature>
<feature type="compositionally biased region" description="Polar residues" evidence="1">
    <location>
        <begin position="470"/>
        <end position="494"/>
    </location>
</feature>
<feature type="compositionally biased region" description="Low complexity" evidence="1">
    <location>
        <begin position="304"/>
        <end position="317"/>
    </location>
</feature>
<feature type="compositionally biased region" description="Basic and acidic residues" evidence="1">
    <location>
        <begin position="69"/>
        <end position="89"/>
    </location>
</feature>
<feature type="compositionally biased region" description="Basic residues" evidence="1">
    <location>
        <begin position="1"/>
        <end position="17"/>
    </location>
</feature>
<feature type="compositionally biased region" description="Low complexity" evidence="1">
    <location>
        <begin position="562"/>
        <end position="573"/>
    </location>
</feature>
<feature type="region of interest" description="Disordered" evidence="1">
    <location>
        <begin position="596"/>
        <end position="726"/>
    </location>
</feature>
<feature type="compositionally biased region" description="Basic and acidic residues" evidence="1">
    <location>
        <begin position="200"/>
        <end position="218"/>
    </location>
</feature>
<feature type="compositionally biased region" description="Polar residues" evidence="1">
    <location>
        <begin position="534"/>
        <end position="544"/>
    </location>
</feature>
<feature type="compositionally biased region" description="Basic and acidic residues" evidence="1">
    <location>
        <begin position="109"/>
        <end position="120"/>
    </location>
</feature>
<feature type="region of interest" description="Disordered" evidence="1">
    <location>
        <begin position="1"/>
        <end position="353"/>
    </location>
</feature>
<reference evidence="3 4" key="1">
    <citation type="journal article" date="2023" name="Plant Dis.">
        <title>First Report of Diplodia intermedia Causing Canker and Dieback Diseases on Apple Trees in Canada.</title>
        <authorList>
            <person name="Ellouze W."/>
            <person name="Ilyukhin E."/>
            <person name="Sulman M."/>
            <person name="Ali S."/>
        </authorList>
    </citation>
    <scope>NUCLEOTIDE SEQUENCE [LARGE SCALE GENOMIC DNA]</scope>
    <source>
        <strain evidence="3 4">M45-28</strain>
    </source>
</reference>
<feature type="region of interest" description="Disordered" evidence="1">
    <location>
        <begin position="870"/>
        <end position="927"/>
    </location>
</feature>
<feature type="compositionally biased region" description="Polar residues" evidence="1">
    <location>
        <begin position="294"/>
        <end position="303"/>
    </location>
</feature>
<feature type="region of interest" description="Disordered" evidence="1">
    <location>
        <begin position="780"/>
        <end position="799"/>
    </location>
</feature>
<dbReference type="EMBL" id="JAKEKT020000008">
    <property type="protein sequence ID" value="KAL1648723.1"/>
    <property type="molecule type" value="Genomic_DNA"/>
</dbReference>
<keyword evidence="2" id="KW-0812">Transmembrane</keyword>
<feature type="compositionally biased region" description="Polar residues" evidence="1">
    <location>
        <begin position="389"/>
        <end position="411"/>
    </location>
</feature>
<gene>
    <name evidence="3" type="ORF">SLS58_001899</name>
</gene>
<protein>
    <recommendedName>
        <fullName evidence="5">Serine-rich protein</fullName>
    </recommendedName>
</protein>
<keyword evidence="2" id="KW-0472">Membrane</keyword>